<evidence type="ECO:0008006" key="3">
    <source>
        <dbReference type="Google" id="ProtNLM"/>
    </source>
</evidence>
<proteinExistence type="predicted"/>
<protein>
    <recommendedName>
        <fullName evidence="3">DUF3077 domain-containing protein</fullName>
    </recommendedName>
</protein>
<organism evidence="1 2">
    <name type="scientific">Dyella mobilis</name>
    <dbReference type="NCBI Taxonomy" id="1849582"/>
    <lineage>
        <taxon>Bacteria</taxon>
        <taxon>Pseudomonadati</taxon>
        <taxon>Pseudomonadota</taxon>
        <taxon>Gammaproteobacteria</taxon>
        <taxon>Lysobacterales</taxon>
        <taxon>Rhodanobacteraceae</taxon>
        <taxon>Dyella</taxon>
    </lineage>
</organism>
<name>A0ABS2KAM7_9GAMM</name>
<gene>
    <name evidence="1" type="ORF">ISS99_01775</name>
</gene>
<accession>A0ABS2KAM7</accession>
<dbReference type="Proteomes" id="UP001430193">
    <property type="component" value="Unassembled WGS sequence"/>
</dbReference>
<comment type="caution">
    <text evidence="1">The sequence shown here is derived from an EMBL/GenBank/DDBJ whole genome shotgun (WGS) entry which is preliminary data.</text>
</comment>
<reference evidence="1" key="1">
    <citation type="submission" date="2020-10" db="EMBL/GenBank/DDBJ databases">
        <title>Phylogeny of dyella-like bacteria.</title>
        <authorList>
            <person name="Fu J."/>
        </authorList>
    </citation>
    <scope>NUCLEOTIDE SEQUENCE</scope>
    <source>
        <strain evidence="1">DHON07</strain>
    </source>
</reference>
<keyword evidence="2" id="KW-1185">Reference proteome</keyword>
<dbReference type="RefSeq" id="WP_204629851.1">
    <property type="nucleotide sequence ID" value="NZ_BSOC01000010.1"/>
</dbReference>
<dbReference type="EMBL" id="JADIKF010000032">
    <property type="protein sequence ID" value="MBM7128238.1"/>
    <property type="molecule type" value="Genomic_DNA"/>
</dbReference>
<evidence type="ECO:0000313" key="2">
    <source>
        <dbReference type="Proteomes" id="UP001430193"/>
    </source>
</evidence>
<sequence>MSTHSRDQWIALHAQYLVDPQVSRHGLLMDAQIFLDSAHGIAQTMSDVMSEDDIPNSDRLCSALNGIALLVEMGRRCVAQAELRIMTGGNRIQK</sequence>
<evidence type="ECO:0000313" key="1">
    <source>
        <dbReference type="EMBL" id="MBM7128238.1"/>
    </source>
</evidence>